<protein>
    <submittedName>
        <fullName evidence="1">DUF6233 domain-containing protein</fullName>
    </submittedName>
</protein>
<proteinExistence type="predicted"/>
<evidence type="ECO:0000313" key="1">
    <source>
        <dbReference type="EMBL" id="UZX19287.1"/>
    </source>
</evidence>
<name>A0ABY6QRH5_9ACTN</name>
<reference evidence="1" key="1">
    <citation type="submission" date="2021-09" db="EMBL/GenBank/DDBJ databases">
        <title>Complete genome sequence and metabolic characterization of Streptomyces tanashiensis DSM 731 the producer of antibacterial Kalafungin and diverse secondary metabolites.</title>
        <authorList>
            <person name="Abbasi M.N."/>
            <person name="Anwar M.N."/>
            <person name="Alam K."/>
            <person name="Shoaib M."/>
            <person name="Lin Z."/>
            <person name="Hayat M."/>
            <person name="Ali M.I."/>
            <person name="Malik H.M.T."/>
            <person name="Ahmed I."/>
            <person name="Li A."/>
            <person name="Hailong Wang H."/>
            <person name="Zhang Y."/>
        </authorList>
    </citation>
    <scope>NUCLEOTIDE SEQUENCE</scope>
    <source>
        <strain evidence="1">Kala</strain>
    </source>
</reference>
<sequence length="48" mass="5169">MSAHGRPVTDRVHVGGCRLAAKHVKALTEDQVRHALAPSGFHRRTGPS</sequence>
<dbReference type="Proteomes" id="UP001164506">
    <property type="component" value="Chromosome"/>
</dbReference>
<evidence type="ECO:0000313" key="2">
    <source>
        <dbReference type="Proteomes" id="UP001164506"/>
    </source>
</evidence>
<accession>A0ABY6QRH5</accession>
<dbReference type="EMBL" id="CP084204">
    <property type="protein sequence ID" value="UZX19287.1"/>
    <property type="molecule type" value="Genomic_DNA"/>
</dbReference>
<gene>
    <name evidence="1" type="ORF">LDH80_00310</name>
</gene>
<keyword evidence="2" id="KW-1185">Reference proteome</keyword>
<organism evidence="1 2">
    <name type="scientific">Streptomyces tanashiensis</name>
    <dbReference type="NCBI Taxonomy" id="67367"/>
    <lineage>
        <taxon>Bacteria</taxon>
        <taxon>Bacillati</taxon>
        <taxon>Actinomycetota</taxon>
        <taxon>Actinomycetes</taxon>
        <taxon>Kitasatosporales</taxon>
        <taxon>Streptomycetaceae</taxon>
        <taxon>Streptomyces</taxon>
    </lineage>
</organism>
<dbReference type="Pfam" id="PF19746">
    <property type="entry name" value="DUF6233"/>
    <property type="match status" value="1"/>
</dbReference>
<dbReference type="InterPro" id="IPR046200">
    <property type="entry name" value="DUF6233"/>
</dbReference>